<dbReference type="SUPFAM" id="SSF101898">
    <property type="entry name" value="NHL repeat"/>
    <property type="match status" value="1"/>
</dbReference>
<dbReference type="GO" id="GO:0008270">
    <property type="term" value="F:zinc ion binding"/>
    <property type="evidence" value="ECO:0007669"/>
    <property type="project" value="UniProtKB-KW"/>
</dbReference>
<evidence type="ECO:0000313" key="4">
    <source>
        <dbReference type="Proteomes" id="UP000309676"/>
    </source>
</evidence>
<dbReference type="InterPro" id="IPR011042">
    <property type="entry name" value="6-blade_b-propeller_TolB-like"/>
</dbReference>
<dbReference type="GO" id="GO:0043161">
    <property type="term" value="P:proteasome-mediated ubiquitin-dependent protein catabolic process"/>
    <property type="evidence" value="ECO:0007669"/>
    <property type="project" value="TreeGrafter"/>
</dbReference>
<keyword evidence="4" id="KW-1185">Reference proteome</keyword>
<reference evidence="3 4" key="1">
    <citation type="submission" date="2019-05" db="EMBL/GenBank/DDBJ databases">
        <authorList>
            <person name="Narsing Rao M.P."/>
            <person name="Li W.J."/>
        </authorList>
    </citation>
    <scope>NUCLEOTIDE SEQUENCE [LARGE SCALE GENOMIC DNA]</scope>
    <source>
        <strain evidence="3 4">SYSU_K30003</strain>
    </source>
</reference>
<dbReference type="InterPro" id="IPR001258">
    <property type="entry name" value="NHL_repeat"/>
</dbReference>
<dbReference type="Gene3D" id="2.120.10.30">
    <property type="entry name" value="TolB, C-terminal domain"/>
    <property type="match status" value="1"/>
</dbReference>
<accession>A0A5R9GGT1</accession>
<protein>
    <recommendedName>
        <fullName evidence="5">6-bladed beta-propeller</fullName>
    </recommendedName>
</protein>
<dbReference type="EMBL" id="VCIW01000004">
    <property type="protein sequence ID" value="TLS52598.1"/>
    <property type="molecule type" value="Genomic_DNA"/>
</dbReference>
<dbReference type="OrthoDB" id="9799230at2"/>
<comment type="caution">
    <text evidence="3">The sequence shown here is derived from an EMBL/GenBank/DDBJ whole genome shotgun (WGS) entry which is preliminary data.</text>
</comment>
<keyword evidence="1" id="KW-0677">Repeat</keyword>
<dbReference type="PANTHER" id="PTHR24104:SF25">
    <property type="entry name" value="PROTEIN LIN-41"/>
    <property type="match status" value="1"/>
</dbReference>
<dbReference type="InterPro" id="IPR050952">
    <property type="entry name" value="TRIM-NHL_E3_ligases"/>
</dbReference>
<sequence>MIIGSGNHRYDMNPAWAQLPESIRFGYCHGIVTDSEDNVYVFHTNAPCVVKFDPEGRYLASWGDEYEGGAHGFYLHDEGGEQYLYITDTARGSVVKTTLSGEKVLELGAPDLPNAYDAERKYVPTDVAVAPNGDIYVADGYGQNWVHRYRANGEYVGSFGGTGSEPGRFKCPHGISVDVRRGEPELYVADRGNHRIQVLTPDGEPIRIIDENMDMPCSFFFHGDEMIFPDLHSRVTIFDANDTFVTHLGEDQLAYKQQGWPNLPESYFRGNRFSSPHGVCADRSGNIYVAEWTVNGRVTKLTKM</sequence>
<evidence type="ECO:0000256" key="2">
    <source>
        <dbReference type="PROSITE-ProRule" id="PRU00504"/>
    </source>
</evidence>
<gene>
    <name evidence="3" type="ORF">FE782_08150</name>
</gene>
<dbReference type="PANTHER" id="PTHR24104">
    <property type="entry name" value="E3 UBIQUITIN-PROTEIN LIGASE NHLRC1-RELATED"/>
    <property type="match status" value="1"/>
</dbReference>
<name>A0A5R9GGT1_9BACL</name>
<dbReference type="Proteomes" id="UP000309676">
    <property type="component" value="Unassembled WGS sequence"/>
</dbReference>
<proteinExistence type="predicted"/>
<dbReference type="GO" id="GO:0000209">
    <property type="term" value="P:protein polyubiquitination"/>
    <property type="evidence" value="ECO:0007669"/>
    <property type="project" value="TreeGrafter"/>
</dbReference>
<dbReference type="GO" id="GO:0061630">
    <property type="term" value="F:ubiquitin protein ligase activity"/>
    <property type="evidence" value="ECO:0007669"/>
    <property type="project" value="TreeGrafter"/>
</dbReference>
<dbReference type="AlphaFoldDB" id="A0A5R9GGT1"/>
<dbReference type="PROSITE" id="PS51125">
    <property type="entry name" value="NHL"/>
    <property type="match status" value="2"/>
</dbReference>
<evidence type="ECO:0000313" key="3">
    <source>
        <dbReference type="EMBL" id="TLS52598.1"/>
    </source>
</evidence>
<feature type="repeat" description="NHL" evidence="2">
    <location>
        <begin position="156"/>
        <end position="202"/>
    </location>
</feature>
<dbReference type="Pfam" id="PF01436">
    <property type="entry name" value="NHL"/>
    <property type="match status" value="3"/>
</dbReference>
<organism evidence="3 4">
    <name type="scientific">Paenibacillus antri</name>
    <dbReference type="NCBI Taxonomy" id="2582848"/>
    <lineage>
        <taxon>Bacteria</taxon>
        <taxon>Bacillati</taxon>
        <taxon>Bacillota</taxon>
        <taxon>Bacilli</taxon>
        <taxon>Bacillales</taxon>
        <taxon>Paenibacillaceae</taxon>
        <taxon>Paenibacillus</taxon>
    </lineage>
</organism>
<feature type="repeat" description="NHL" evidence="2">
    <location>
        <begin position="273"/>
        <end position="304"/>
    </location>
</feature>
<evidence type="ECO:0008006" key="5">
    <source>
        <dbReference type="Google" id="ProtNLM"/>
    </source>
</evidence>
<evidence type="ECO:0000256" key="1">
    <source>
        <dbReference type="ARBA" id="ARBA00022737"/>
    </source>
</evidence>
<dbReference type="RefSeq" id="WP_138193589.1">
    <property type="nucleotide sequence ID" value="NZ_VCIW01000004.1"/>
</dbReference>